<protein>
    <submittedName>
        <fullName evidence="1">Uncharacterized protein</fullName>
    </submittedName>
</protein>
<sequence length="285" mass="31847">MVSLARKMGIYPSGALTVVEQEALWCDDNRKVEWEKQHKAQCVPRLEGMVGSDTIVLTSPQAIVRTLLDQYGEGLLEPGTGVRAALRAKFVEALAEVWARLMRQASEYLFSFVWDHGNVPQFETMVQTMQWTDRCLVPIAVETRQQGRVTVLDILAGSALALLLASGSYVVEEALRNLGGLKKWANRAMSDPSVSATMHSLKSHPNKEQYQEYCVKNIVRCGEGRILQMFSGQRNMGFYMGGKGCCMCSVFEFVLCLAACFFPGCFVMRLGFVGGVYWCFFPFLC</sequence>
<dbReference type="AlphaFoldDB" id="A0A7S1EAL6"/>
<name>A0A7S1EAL6_HEMAN</name>
<gene>
    <name evidence="1" type="ORF">HAND00432_LOCUS19585</name>
</gene>
<proteinExistence type="predicted"/>
<accession>A0A7S1EAL6</accession>
<evidence type="ECO:0000313" key="1">
    <source>
        <dbReference type="EMBL" id="CAD8968590.1"/>
    </source>
</evidence>
<organism evidence="1">
    <name type="scientific">Hemiselmis andersenii</name>
    <name type="common">Cryptophyte alga</name>
    <dbReference type="NCBI Taxonomy" id="464988"/>
    <lineage>
        <taxon>Eukaryota</taxon>
        <taxon>Cryptophyceae</taxon>
        <taxon>Cryptomonadales</taxon>
        <taxon>Hemiselmidaceae</taxon>
        <taxon>Hemiselmis</taxon>
    </lineage>
</organism>
<reference evidence="1" key="1">
    <citation type="submission" date="2021-01" db="EMBL/GenBank/DDBJ databases">
        <authorList>
            <person name="Corre E."/>
            <person name="Pelletier E."/>
            <person name="Niang G."/>
            <person name="Scheremetjew M."/>
            <person name="Finn R."/>
            <person name="Kale V."/>
            <person name="Holt S."/>
            <person name="Cochrane G."/>
            <person name="Meng A."/>
            <person name="Brown T."/>
            <person name="Cohen L."/>
        </authorList>
    </citation>
    <scope>NUCLEOTIDE SEQUENCE</scope>
    <source>
        <strain evidence="1">CCMP644</strain>
    </source>
</reference>
<dbReference type="EMBL" id="HBFX01032508">
    <property type="protein sequence ID" value="CAD8968590.1"/>
    <property type="molecule type" value="Transcribed_RNA"/>
</dbReference>